<name>A0ABV7GWK5_9RHOB</name>
<dbReference type="SUPFAM" id="SSF52218">
    <property type="entry name" value="Flavoproteins"/>
    <property type="match status" value="1"/>
</dbReference>
<dbReference type="InterPro" id="IPR029039">
    <property type="entry name" value="Flavoprotein-like_sf"/>
</dbReference>
<dbReference type="InterPro" id="IPR050712">
    <property type="entry name" value="NAD(P)H-dep_reductase"/>
</dbReference>
<gene>
    <name evidence="2" type="ORF">ACFOGP_17710</name>
</gene>
<dbReference type="Gene3D" id="3.40.50.360">
    <property type="match status" value="1"/>
</dbReference>
<dbReference type="InterPro" id="IPR005025">
    <property type="entry name" value="FMN_Rdtase-like_dom"/>
</dbReference>
<accession>A0ABV7GWK5</accession>
<sequence>MSLKLKIITGSTRPGRVGPTIAKWVAEAAKAHGAFEVESIDIADMNLPFLDEPNHPAMQDYQHAHTKAWSAKIADADAVLFVTPEYNSFPPATLVNAVQVLLKEWQYKPASVVSYGGVSAGLRAAQELRQLLGNVGMVAIPQGVPVPFFPQFMDENAAFTPNQQMNDGLKLALDELAKWAEPLKALHAA</sequence>
<organism evidence="2 3">
    <name type="scientific">Psychromarinibacter halotolerans</name>
    <dbReference type="NCBI Taxonomy" id="1775175"/>
    <lineage>
        <taxon>Bacteria</taxon>
        <taxon>Pseudomonadati</taxon>
        <taxon>Pseudomonadota</taxon>
        <taxon>Alphaproteobacteria</taxon>
        <taxon>Rhodobacterales</taxon>
        <taxon>Paracoccaceae</taxon>
        <taxon>Psychromarinibacter</taxon>
    </lineage>
</organism>
<keyword evidence="3" id="KW-1185">Reference proteome</keyword>
<dbReference type="PANTHER" id="PTHR30543:SF21">
    <property type="entry name" value="NAD(P)H-DEPENDENT FMN REDUCTASE LOT6"/>
    <property type="match status" value="1"/>
</dbReference>
<protein>
    <submittedName>
        <fullName evidence="2">NADPH-dependent FMN reductase</fullName>
        <ecNumber evidence="2">1.-.-.-</ecNumber>
    </submittedName>
</protein>
<evidence type="ECO:0000313" key="3">
    <source>
        <dbReference type="Proteomes" id="UP001595632"/>
    </source>
</evidence>
<evidence type="ECO:0000259" key="1">
    <source>
        <dbReference type="Pfam" id="PF03358"/>
    </source>
</evidence>
<keyword evidence="2" id="KW-0560">Oxidoreductase</keyword>
<proteinExistence type="predicted"/>
<evidence type="ECO:0000313" key="2">
    <source>
        <dbReference type="EMBL" id="MFC3144564.1"/>
    </source>
</evidence>
<dbReference type="Pfam" id="PF03358">
    <property type="entry name" value="FMN_red"/>
    <property type="match status" value="1"/>
</dbReference>
<dbReference type="PANTHER" id="PTHR30543">
    <property type="entry name" value="CHROMATE REDUCTASE"/>
    <property type="match status" value="1"/>
</dbReference>
<dbReference type="GO" id="GO:0016491">
    <property type="term" value="F:oxidoreductase activity"/>
    <property type="evidence" value="ECO:0007669"/>
    <property type="project" value="UniProtKB-KW"/>
</dbReference>
<dbReference type="Proteomes" id="UP001595632">
    <property type="component" value="Unassembled WGS sequence"/>
</dbReference>
<comment type="caution">
    <text evidence="2">The sequence shown here is derived from an EMBL/GenBank/DDBJ whole genome shotgun (WGS) entry which is preliminary data.</text>
</comment>
<dbReference type="EMBL" id="JBHRTB010000010">
    <property type="protein sequence ID" value="MFC3144564.1"/>
    <property type="molecule type" value="Genomic_DNA"/>
</dbReference>
<dbReference type="RefSeq" id="WP_275633735.1">
    <property type="nucleotide sequence ID" value="NZ_JARGYD010000006.1"/>
</dbReference>
<reference evidence="3" key="1">
    <citation type="journal article" date="2019" name="Int. J. Syst. Evol. Microbiol.">
        <title>The Global Catalogue of Microorganisms (GCM) 10K type strain sequencing project: providing services to taxonomists for standard genome sequencing and annotation.</title>
        <authorList>
            <consortium name="The Broad Institute Genomics Platform"/>
            <consortium name="The Broad Institute Genome Sequencing Center for Infectious Disease"/>
            <person name="Wu L."/>
            <person name="Ma J."/>
        </authorList>
    </citation>
    <scope>NUCLEOTIDE SEQUENCE [LARGE SCALE GENOMIC DNA]</scope>
    <source>
        <strain evidence="3">KCTC 52366</strain>
    </source>
</reference>
<dbReference type="EC" id="1.-.-.-" evidence="2"/>
<feature type="domain" description="NADPH-dependent FMN reductase-like" evidence="1">
    <location>
        <begin position="4"/>
        <end position="146"/>
    </location>
</feature>